<keyword evidence="4 6" id="KW-1133">Transmembrane helix</keyword>
<dbReference type="GO" id="GO:0000139">
    <property type="term" value="C:Golgi membrane"/>
    <property type="evidence" value="ECO:0007669"/>
    <property type="project" value="TreeGrafter"/>
</dbReference>
<dbReference type="AlphaFoldDB" id="A0AAV7YBH9"/>
<dbReference type="GO" id="GO:0005789">
    <property type="term" value="C:endoplasmic reticulum membrane"/>
    <property type="evidence" value="ECO:0007669"/>
    <property type="project" value="TreeGrafter"/>
</dbReference>
<dbReference type="PANTHER" id="PTHR12223">
    <property type="entry name" value="VESICULAR MANNOSE-BINDING LECTIN"/>
    <property type="match status" value="1"/>
</dbReference>
<dbReference type="PROSITE" id="PS51328">
    <property type="entry name" value="L_LECTIN_LIKE"/>
    <property type="match status" value="1"/>
</dbReference>
<comment type="caution">
    <text evidence="9">The sequence shown here is derived from an EMBL/GenBank/DDBJ whole genome shotgun (WGS) entry which is preliminary data.</text>
</comment>
<keyword evidence="5 6" id="KW-0472">Membrane</keyword>
<evidence type="ECO:0000313" key="9">
    <source>
        <dbReference type="EMBL" id="KAJ3425921.1"/>
    </source>
</evidence>
<dbReference type="PANTHER" id="PTHR12223:SF28">
    <property type="entry name" value="LECTIN, MANNOSE BINDING 1 LIKE"/>
    <property type="match status" value="1"/>
</dbReference>
<dbReference type="Gene3D" id="2.60.120.200">
    <property type="match status" value="1"/>
</dbReference>
<keyword evidence="3 7" id="KW-0732">Signal</keyword>
<gene>
    <name evidence="9" type="ORF">M0812_28367</name>
</gene>
<dbReference type="GO" id="GO:0005537">
    <property type="term" value="F:D-mannose binding"/>
    <property type="evidence" value="ECO:0007669"/>
    <property type="project" value="TreeGrafter"/>
</dbReference>
<dbReference type="SUPFAM" id="SSF49899">
    <property type="entry name" value="Concanavalin A-like lectins/glucanases"/>
    <property type="match status" value="1"/>
</dbReference>
<evidence type="ECO:0000313" key="10">
    <source>
        <dbReference type="Proteomes" id="UP001146793"/>
    </source>
</evidence>
<dbReference type="InterPro" id="IPR051136">
    <property type="entry name" value="Intracellular_Lectin-GPT"/>
</dbReference>
<evidence type="ECO:0000256" key="2">
    <source>
        <dbReference type="ARBA" id="ARBA00022692"/>
    </source>
</evidence>
<comment type="subcellular location">
    <subcellularLocation>
        <location evidence="1">Membrane</location>
        <topology evidence="1">Single-pass type I membrane protein</topology>
    </subcellularLocation>
</comment>
<evidence type="ECO:0000256" key="6">
    <source>
        <dbReference type="SAM" id="Phobius"/>
    </source>
</evidence>
<dbReference type="GO" id="GO:0005793">
    <property type="term" value="C:endoplasmic reticulum-Golgi intermediate compartment"/>
    <property type="evidence" value="ECO:0007669"/>
    <property type="project" value="TreeGrafter"/>
</dbReference>
<accession>A0AAV7YBH9</accession>
<evidence type="ECO:0000256" key="1">
    <source>
        <dbReference type="ARBA" id="ARBA00004479"/>
    </source>
</evidence>
<sequence>MKIVYFILGILFLSKSLALYSSVVQKSSLFPPYKEIDSEWETRGSTEIRPDVIRLTPDNRNKKGHIWQKSPNKIPNWEIEITFNIHGNEKYGADGLAIWYTKEKLTDGEVFGSKNYFTGLGIFLDTYDNNGNNDNPFVQAMVGNGIIEYEGDVDGVTSSIGQCSVAFRNLNEDSSILVTYKDKQLTIKTRIGESKSFSKCVYQENVDLPTGYYFGITAKTGSIHDYHDITKFVVMDKDLDINKYTELDKKKDEEYIEKKTSIYKTHKEIQQELNSLINSKNDLFDFTNKDPENEVLKFLTHVTTQNKKLNTILENLHDFTNYHARNQPTGTELHLILQDLEKQMLQNGEEISSIENQLNKLSKFFNDDVLSKHEYFVGTIETLQFSIEDFQFLIKQQKIGHESLKGEWSRETKNINSEVSKKSHLTFWIFCIVCQFLLAIFVWYLKHEQKQKIKVL</sequence>
<organism evidence="9 10">
    <name type="scientific">Anaeramoeba flamelloides</name>
    <dbReference type="NCBI Taxonomy" id="1746091"/>
    <lineage>
        <taxon>Eukaryota</taxon>
        <taxon>Metamonada</taxon>
        <taxon>Anaeramoebidae</taxon>
        <taxon>Anaeramoeba</taxon>
    </lineage>
</organism>
<feature type="chain" id="PRO_5043384085" evidence="7">
    <location>
        <begin position="19"/>
        <end position="456"/>
    </location>
</feature>
<feature type="domain" description="L-type lectin-like" evidence="8">
    <location>
        <begin position="21"/>
        <end position="237"/>
    </location>
</feature>
<reference evidence="9" key="1">
    <citation type="submission" date="2022-08" db="EMBL/GenBank/DDBJ databases">
        <title>Novel sulphate-reducing endosymbionts in the free-living metamonad Anaeramoeba.</title>
        <authorList>
            <person name="Jerlstrom-Hultqvist J."/>
            <person name="Cepicka I."/>
            <person name="Gallot-Lavallee L."/>
            <person name="Salas-Leiva D."/>
            <person name="Curtis B.A."/>
            <person name="Zahonova K."/>
            <person name="Pipaliya S."/>
            <person name="Dacks J."/>
            <person name="Roger A.J."/>
        </authorList>
    </citation>
    <scope>NUCLEOTIDE SEQUENCE</scope>
    <source>
        <strain evidence="9">Busselton2</strain>
    </source>
</reference>
<dbReference type="GO" id="GO:0030134">
    <property type="term" value="C:COPII-coated ER to Golgi transport vesicle"/>
    <property type="evidence" value="ECO:0007669"/>
    <property type="project" value="TreeGrafter"/>
</dbReference>
<dbReference type="InterPro" id="IPR013320">
    <property type="entry name" value="ConA-like_dom_sf"/>
</dbReference>
<dbReference type="InterPro" id="IPR005052">
    <property type="entry name" value="Lectin_leg"/>
</dbReference>
<name>A0AAV7YBH9_9EUKA</name>
<evidence type="ECO:0000256" key="5">
    <source>
        <dbReference type="ARBA" id="ARBA00023136"/>
    </source>
</evidence>
<evidence type="ECO:0000256" key="3">
    <source>
        <dbReference type="ARBA" id="ARBA00022729"/>
    </source>
</evidence>
<dbReference type="EMBL" id="JANTQA010000070">
    <property type="protein sequence ID" value="KAJ3425921.1"/>
    <property type="molecule type" value="Genomic_DNA"/>
</dbReference>
<evidence type="ECO:0000256" key="7">
    <source>
        <dbReference type="SAM" id="SignalP"/>
    </source>
</evidence>
<evidence type="ECO:0000256" key="4">
    <source>
        <dbReference type="ARBA" id="ARBA00022989"/>
    </source>
</evidence>
<feature type="transmembrane region" description="Helical" evidence="6">
    <location>
        <begin position="425"/>
        <end position="445"/>
    </location>
</feature>
<evidence type="ECO:0000259" key="8">
    <source>
        <dbReference type="PROSITE" id="PS51328"/>
    </source>
</evidence>
<protein>
    <submittedName>
        <fullName evidence="9">Vesicular mannose-binding lectin</fullName>
    </submittedName>
</protein>
<dbReference type="GO" id="GO:0006888">
    <property type="term" value="P:endoplasmic reticulum to Golgi vesicle-mediated transport"/>
    <property type="evidence" value="ECO:0007669"/>
    <property type="project" value="TreeGrafter"/>
</dbReference>
<proteinExistence type="predicted"/>
<dbReference type="Proteomes" id="UP001146793">
    <property type="component" value="Unassembled WGS sequence"/>
</dbReference>
<feature type="signal peptide" evidence="7">
    <location>
        <begin position="1"/>
        <end position="18"/>
    </location>
</feature>
<dbReference type="Pfam" id="PF03388">
    <property type="entry name" value="Lectin_leg-like"/>
    <property type="match status" value="1"/>
</dbReference>
<keyword evidence="2 6" id="KW-0812">Transmembrane</keyword>